<feature type="repeat" description="ANK" evidence="2">
    <location>
        <begin position="841"/>
        <end position="873"/>
    </location>
</feature>
<dbReference type="InterPro" id="IPR002110">
    <property type="entry name" value="Ankyrin_rpt"/>
</dbReference>
<dbReference type="Proteomes" id="UP000434172">
    <property type="component" value="Unassembled WGS sequence"/>
</dbReference>
<evidence type="ECO:0000259" key="5">
    <source>
        <dbReference type="Pfam" id="PF24883"/>
    </source>
</evidence>
<dbReference type="SMART" id="SM00248">
    <property type="entry name" value="ANK"/>
    <property type="match status" value="2"/>
</dbReference>
<dbReference type="Pfam" id="PF12796">
    <property type="entry name" value="Ank_2"/>
    <property type="match status" value="1"/>
</dbReference>
<dbReference type="SUPFAM" id="SSF52540">
    <property type="entry name" value="P-loop containing nucleoside triphosphate hydrolases"/>
    <property type="match status" value="1"/>
</dbReference>
<evidence type="ECO:0000256" key="2">
    <source>
        <dbReference type="PROSITE-ProRule" id="PRU00023"/>
    </source>
</evidence>
<dbReference type="InterPro" id="IPR000845">
    <property type="entry name" value="Nucleoside_phosphorylase_d"/>
</dbReference>
<keyword evidence="7" id="KW-1185">Reference proteome</keyword>
<reference evidence="6 7" key="1">
    <citation type="submission" date="2019-12" db="EMBL/GenBank/DDBJ databases">
        <title>A genome sequence resource for the geographically widespread anthracnose pathogen Colletotrichum asianum.</title>
        <authorList>
            <person name="Meng Y."/>
        </authorList>
    </citation>
    <scope>NUCLEOTIDE SEQUENCE [LARGE SCALE GENOMIC DNA]</scope>
    <source>
        <strain evidence="6 7">ICMP 18580</strain>
    </source>
</reference>
<evidence type="ECO:0000313" key="6">
    <source>
        <dbReference type="EMBL" id="KAF0329553.1"/>
    </source>
</evidence>
<dbReference type="Pfam" id="PF24883">
    <property type="entry name" value="NPHP3_N"/>
    <property type="match status" value="1"/>
</dbReference>
<protein>
    <submittedName>
        <fullName evidence="6">Ankyrin repeat protein</fullName>
    </submittedName>
</protein>
<dbReference type="InterPro" id="IPR056884">
    <property type="entry name" value="NPHP3-like_N"/>
</dbReference>
<evidence type="ECO:0000259" key="4">
    <source>
        <dbReference type="Pfam" id="PF22939"/>
    </source>
</evidence>
<feature type="domain" description="GPI inositol-deacylase winged helix" evidence="4">
    <location>
        <begin position="621"/>
        <end position="698"/>
    </location>
</feature>
<feature type="non-terminal residue" evidence="6">
    <location>
        <position position="1"/>
    </location>
</feature>
<dbReference type="PANTHER" id="PTHR46082:SF11">
    <property type="entry name" value="AAA+ ATPASE DOMAIN-CONTAINING PROTEIN-RELATED"/>
    <property type="match status" value="1"/>
</dbReference>
<dbReference type="InterPro" id="IPR035994">
    <property type="entry name" value="Nucleoside_phosphorylase_sf"/>
</dbReference>
<sequence length="906" mass="99545">MLDRRHKTTIKRSTRDDNAYTLGSMGEHNIVIACLPKGVIGTTSAAAAAADMVSTFPSIRIGLMVGIGGGIPSNNVRLGDVVVSVPVGSHPGVVQWDLGKATAGGGFERTGSLNHPPRLLLSSLTQIESDHDLGESKIIEYLNELKLKYPKLAHKYKSDSLRDLLFPADYIHVDASGSSSLAGDGTDLCQCCDKRKAQQRNLQEPTIHYGLIASGDQVIKDGMARDRLNKDLGGNVLCVEMEAAGLITKFPCLVIRGICDYADSHKNKDWQEYAAAIAAAYAKELLSYVDPISIQGERSAKDVLADIESTVSTTAINVDHMRDHLLKEQDQRILDWLVPSDHEDRHFQAWVTSKNQTLFCPGMPGSGKTVITSVVVNFLSQRCTQDASLGLAFVYLNYKSQSQQDLPALLARFLWQLCRNSKKVSEDVRRLYENRSSVERTASPETLEKAIVNVSTSLSRVWFVVDALDECNQCRTKLLACLTRVQQKTGACIMYTSRDLPEITLSLTGHPTVTITAKEVDVGRFLDSQLPGALSRIPATTELREELKEKMMKIVGGMFLLARLCINALSGKTTAKEAREFLENLNSKNNFLAKREEKRPVLYEAYREMIERITRQSPELRNLGLKTLAWITHSRRPLTTDEIQYALAIQDGDNEFNPEQMTKVETLISVCAGLATIEKGTNTVRLVHFTTQEYLISGKDELFGDAHAYIASSCATCLCFGGAFKIGQGVPGRPANRDYKLLAYAARSWGYHASRASSVLPSIIKLLNDADRVGFIAVLVVEGVALGEWEDVDDALWLSLNADKMSHMKSAGIYLAAHFGLAAVIEHLNQQQSNVDFEAPIGFTPLILATRAGDESTVKVLLEKGASVDRTNRHGETVLTYAWKEGHESIVGQLICAGAEPWKAAG</sequence>
<dbReference type="PROSITE" id="PS50297">
    <property type="entry name" value="ANK_REP_REGION"/>
    <property type="match status" value="1"/>
</dbReference>
<dbReference type="InterPro" id="IPR053137">
    <property type="entry name" value="NLR-like"/>
</dbReference>
<dbReference type="GO" id="GO:0009116">
    <property type="term" value="P:nucleoside metabolic process"/>
    <property type="evidence" value="ECO:0007669"/>
    <property type="project" value="InterPro"/>
</dbReference>
<accession>A0A8H3WS18</accession>
<dbReference type="InterPro" id="IPR027417">
    <property type="entry name" value="P-loop_NTPase"/>
</dbReference>
<keyword evidence="2" id="KW-0040">ANK repeat</keyword>
<keyword evidence="1" id="KW-0677">Repeat</keyword>
<dbReference type="Gene3D" id="3.40.50.300">
    <property type="entry name" value="P-loop containing nucleotide triphosphate hydrolases"/>
    <property type="match status" value="1"/>
</dbReference>
<name>A0A8H3WS18_9PEZI</name>
<feature type="domain" description="Nephrocystin 3-like N-terminal" evidence="5">
    <location>
        <begin position="343"/>
        <end position="498"/>
    </location>
</feature>
<dbReference type="Gene3D" id="1.25.40.20">
    <property type="entry name" value="Ankyrin repeat-containing domain"/>
    <property type="match status" value="1"/>
</dbReference>
<feature type="domain" description="Nucleoside phosphorylase" evidence="3">
    <location>
        <begin position="196"/>
        <end position="280"/>
    </location>
</feature>
<dbReference type="Gene3D" id="3.40.50.1580">
    <property type="entry name" value="Nucleoside phosphorylase domain"/>
    <property type="match status" value="1"/>
</dbReference>
<dbReference type="PANTHER" id="PTHR46082">
    <property type="entry name" value="ATP/GTP-BINDING PROTEIN-RELATED"/>
    <property type="match status" value="1"/>
</dbReference>
<dbReference type="InterPro" id="IPR054471">
    <property type="entry name" value="GPIID_WHD"/>
</dbReference>
<evidence type="ECO:0000256" key="1">
    <source>
        <dbReference type="ARBA" id="ARBA00022737"/>
    </source>
</evidence>
<dbReference type="AlphaFoldDB" id="A0A8H3WS18"/>
<dbReference type="GO" id="GO:0003824">
    <property type="term" value="F:catalytic activity"/>
    <property type="evidence" value="ECO:0007669"/>
    <property type="project" value="InterPro"/>
</dbReference>
<evidence type="ECO:0000313" key="7">
    <source>
        <dbReference type="Proteomes" id="UP000434172"/>
    </source>
</evidence>
<dbReference type="Pfam" id="PF01048">
    <property type="entry name" value="PNP_UDP_1"/>
    <property type="match status" value="1"/>
</dbReference>
<dbReference type="SUPFAM" id="SSF53167">
    <property type="entry name" value="Purine and uridine phosphorylases"/>
    <property type="match status" value="1"/>
</dbReference>
<proteinExistence type="predicted"/>
<comment type="caution">
    <text evidence="6">The sequence shown here is derived from an EMBL/GenBank/DDBJ whole genome shotgun (WGS) entry which is preliminary data.</text>
</comment>
<dbReference type="SUPFAM" id="SSF48403">
    <property type="entry name" value="Ankyrin repeat"/>
    <property type="match status" value="1"/>
</dbReference>
<dbReference type="PROSITE" id="PS50088">
    <property type="entry name" value="ANK_REPEAT"/>
    <property type="match status" value="1"/>
</dbReference>
<dbReference type="InterPro" id="IPR036770">
    <property type="entry name" value="Ankyrin_rpt-contain_sf"/>
</dbReference>
<dbReference type="OrthoDB" id="5233699at2759"/>
<organism evidence="6 7">
    <name type="scientific">Colletotrichum asianum</name>
    <dbReference type="NCBI Taxonomy" id="702518"/>
    <lineage>
        <taxon>Eukaryota</taxon>
        <taxon>Fungi</taxon>
        <taxon>Dikarya</taxon>
        <taxon>Ascomycota</taxon>
        <taxon>Pezizomycotina</taxon>
        <taxon>Sordariomycetes</taxon>
        <taxon>Hypocreomycetidae</taxon>
        <taxon>Glomerellales</taxon>
        <taxon>Glomerellaceae</taxon>
        <taxon>Colletotrichum</taxon>
        <taxon>Colletotrichum gloeosporioides species complex</taxon>
    </lineage>
</organism>
<gene>
    <name evidence="6" type="ORF">GQ607_003121</name>
</gene>
<dbReference type="EMBL" id="WOWK01000011">
    <property type="protein sequence ID" value="KAF0329553.1"/>
    <property type="molecule type" value="Genomic_DNA"/>
</dbReference>
<evidence type="ECO:0000259" key="3">
    <source>
        <dbReference type="Pfam" id="PF01048"/>
    </source>
</evidence>
<dbReference type="Pfam" id="PF22939">
    <property type="entry name" value="WHD_GPIID"/>
    <property type="match status" value="1"/>
</dbReference>